<accession>A0A2N3Y7R9</accession>
<evidence type="ECO:0000313" key="2">
    <source>
        <dbReference type="EMBL" id="PKW18984.1"/>
    </source>
</evidence>
<reference evidence="2" key="1">
    <citation type="submission" date="2017-12" db="EMBL/GenBank/DDBJ databases">
        <title>Sequencing the genomes of 1000 Actinobacteria strains.</title>
        <authorList>
            <person name="Klenk H.-P."/>
        </authorList>
    </citation>
    <scope>NUCLEOTIDE SEQUENCE [LARGE SCALE GENOMIC DNA]</scope>
    <source>
        <strain evidence="2">DSM 44228</strain>
    </source>
</reference>
<comment type="caution">
    <text evidence="2">The sequence shown here is derived from an EMBL/GenBank/DDBJ whole genome shotgun (WGS) entry which is preliminary data.</text>
</comment>
<dbReference type="Gene3D" id="1.25.40.10">
    <property type="entry name" value="Tetratricopeptide repeat domain"/>
    <property type="match status" value="1"/>
</dbReference>
<gene>
    <name evidence="2" type="ORF">A8926_7124</name>
</gene>
<dbReference type="CDD" id="cd00093">
    <property type="entry name" value="HTH_XRE"/>
    <property type="match status" value="1"/>
</dbReference>
<protein>
    <submittedName>
        <fullName evidence="2">Helix-turn-helix protein</fullName>
    </submittedName>
</protein>
<dbReference type="InterPro" id="IPR011990">
    <property type="entry name" value="TPR-like_helical_dom_sf"/>
</dbReference>
<keyword evidence="3" id="KW-1185">Reference proteome</keyword>
<evidence type="ECO:0000313" key="3">
    <source>
        <dbReference type="Proteomes" id="UP000233786"/>
    </source>
</evidence>
<dbReference type="RefSeq" id="WP_101376977.1">
    <property type="nucleotide sequence ID" value="NZ_CP061007.1"/>
</dbReference>
<evidence type="ECO:0000259" key="1">
    <source>
        <dbReference type="PROSITE" id="PS50943"/>
    </source>
</evidence>
<dbReference type="PROSITE" id="PS50943">
    <property type="entry name" value="HTH_CROC1"/>
    <property type="match status" value="1"/>
</dbReference>
<dbReference type="Proteomes" id="UP000233786">
    <property type="component" value="Unassembled WGS sequence"/>
</dbReference>
<dbReference type="Pfam" id="PF13560">
    <property type="entry name" value="HTH_31"/>
    <property type="match status" value="1"/>
</dbReference>
<proteinExistence type="predicted"/>
<dbReference type="GO" id="GO:0003677">
    <property type="term" value="F:DNA binding"/>
    <property type="evidence" value="ECO:0007669"/>
    <property type="project" value="InterPro"/>
</dbReference>
<dbReference type="Gene3D" id="1.10.260.40">
    <property type="entry name" value="lambda repressor-like DNA-binding domains"/>
    <property type="match status" value="1"/>
</dbReference>
<dbReference type="SMART" id="SM00530">
    <property type="entry name" value="HTH_XRE"/>
    <property type="match status" value="1"/>
</dbReference>
<sequence>MSEFGRMLRSLREAAGLSQPQLAKQVYISQSSLCRYEKGKQTPNSSTAVRLDELLNASGQLRILATGNSAPDVLNSDDRDRLARTIEHPHRLDERSVTALADVLAAQRRLDDALPPRLLIPATTAQLDTVTTLVRHAAGPYRAALAEVAAEYVQFAGWLHAEIRNDATALQLLTEAERAADEIDNGVLAAQAVNFKGFLARQQKRWQGVVRWFLAEHHTPGASVHQRIGAAAQAAHGAGEMGDRDGALRLLETAETLLDTSGDEPAPRTAYWLSPTFHKLNLGLAHLALKQHDVAADHISSALDSLPLDQQRADWTTEFRAALETTQKSQ</sequence>
<dbReference type="EMBL" id="PJNB01000001">
    <property type="protein sequence ID" value="PKW18984.1"/>
    <property type="molecule type" value="Genomic_DNA"/>
</dbReference>
<feature type="domain" description="HTH cro/C1-type" evidence="1">
    <location>
        <begin position="8"/>
        <end position="61"/>
    </location>
</feature>
<name>A0A2N3Y7R9_SACSN</name>
<dbReference type="SUPFAM" id="SSF47413">
    <property type="entry name" value="lambda repressor-like DNA-binding domains"/>
    <property type="match status" value="1"/>
</dbReference>
<dbReference type="AlphaFoldDB" id="A0A2N3Y7R9"/>
<dbReference type="OrthoDB" id="3213425at2"/>
<organism evidence="2 3">
    <name type="scientific">Saccharopolyspora spinosa</name>
    <dbReference type="NCBI Taxonomy" id="60894"/>
    <lineage>
        <taxon>Bacteria</taxon>
        <taxon>Bacillati</taxon>
        <taxon>Actinomycetota</taxon>
        <taxon>Actinomycetes</taxon>
        <taxon>Pseudonocardiales</taxon>
        <taxon>Pseudonocardiaceae</taxon>
        <taxon>Saccharopolyspora</taxon>
    </lineage>
</organism>
<dbReference type="InterPro" id="IPR001387">
    <property type="entry name" value="Cro/C1-type_HTH"/>
</dbReference>
<dbReference type="InterPro" id="IPR010982">
    <property type="entry name" value="Lambda_DNA-bd_dom_sf"/>
</dbReference>